<evidence type="ECO:0000313" key="2">
    <source>
        <dbReference type="Proteomes" id="UP000719766"/>
    </source>
</evidence>
<dbReference type="AlphaFoldDB" id="A0A9P7DP54"/>
<gene>
    <name evidence="1" type="ORF">HD556DRAFT_1344334</name>
</gene>
<dbReference type="GeneID" id="64595962"/>
<accession>A0A9P7DP54</accession>
<dbReference type="EMBL" id="JABBWE010000010">
    <property type="protein sequence ID" value="KAG1799708.1"/>
    <property type="molecule type" value="Genomic_DNA"/>
</dbReference>
<reference evidence="1" key="1">
    <citation type="journal article" date="2020" name="New Phytol.">
        <title>Comparative genomics reveals dynamic genome evolution in host specialist ectomycorrhizal fungi.</title>
        <authorList>
            <person name="Lofgren L.A."/>
            <person name="Nguyen N.H."/>
            <person name="Vilgalys R."/>
            <person name="Ruytinx J."/>
            <person name="Liao H.L."/>
            <person name="Branco S."/>
            <person name="Kuo A."/>
            <person name="LaButti K."/>
            <person name="Lipzen A."/>
            <person name="Andreopoulos W."/>
            <person name="Pangilinan J."/>
            <person name="Riley R."/>
            <person name="Hundley H."/>
            <person name="Na H."/>
            <person name="Barry K."/>
            <person name="Grigoriev I.V."/>
            <person name="Stajich J.E."/>
            <person name="Kennedy P.G."/>
        </authorList>
    </citation>
    <scope>NUCLEOTIDE SEQUENCE</scope>
    <source>
        <strain evidence="1">S12</strain>
    </source>
</reference>
<organism evidence="1 2">
    <name type="scientific">Suillus plorans</name>
    <dbReference type="NCBI Taxonomy" id="116603"/>
    <lineage>
        <taxon>Eukaryota</taxon>
        <taxon>Fungi</taxon>
        <taxon>Dikarya</taxon>
        <taxon>Basidiomycota</taxon>
        <taxon>Agaricomycotina</taxon>
        <taxon>Agaricomycetes</taxon>
        <taxon>Agaricomycetidae</taxon>
        <taxon>Boletales</taxon>
        <taxon>Suillineae</taxon>
        <taxon>Suillaceae</taxon>
        <taxon>Suillus</taxon>
    </lineage>
</organism>
<dbReference type="OrthoDB" id="9991317at2759"/>
<dbReference type="Proteomes" id="UP000719766">
    <property type="component" value="Unassembled WGS sequence"/>
</dbReference>
<comment type="caution">
    <text evidence="1">The sequence shown here is derived from an EMBL/GenBank/DDBJ whole genome shotgun (WGS) entry which is preliminary data.</text>
</comment>
<protein>
    <submittedName>
        <fullName evidence="1">Uncharacterized protein</fullName>
    </submittedName>
</protein>
<evidence type="ECO:0000313" key="1">
    <source>
        <dbReference type="EMBL" id="KAG1799708.1"/>
    </source>
</evidence>
<dbReference type="RefSeq" id="XP_041163931.1">
    <property type="nucleotide sequence ID" value="XM_041302198.1"/>
</dbReference>
<name>A0A9P7DP54_9AGAM</name>
<sequence>MGDKRLTLLGIEDDTPHAESALSSAYQTAVGDEETPDKIIHLAVSLRFCSCERVVGTL</sequence>
<keyword evidence="2" id="KW-1185">Reference proteome</keyword>
<proteinExistence type="predicted"/>